<keyword evidence="1" id="KW-0175">Coiled coil</keyword>
<reference evidence="3 4" key="1">
    <citation type="journal article" date="2021" name="Nat. Plants">
        <title>The Taxus genome provides insights into paclitaxel biosynthesis.</title>
        <authorList>
            <person name="Xiong X."/>
            <person name="Gou J."/>
            <person name="Liao Q."/>
            <person name="Li Y."/>
            <person name="Zhou Q."/>
            <person name="Bi G."/>
            <person name="Li C."/>
            <person name="Du R."/>
            <person name="Wang X."/>
            <person name="Sun T."/>
            <person name="Guo L."/>
            <person name="Liang H."/>
            <person name="Lu P."/>
            <person name="Wu Y."/>
            <person name="Zhang Z."/>
            <person name="Ro D.K."/>
            <person name="Shang Y."/>
            <person name="Huang S."/>
            <person name="Yan J."/>
        </authorList>
    </citation>
    <scope>NUCLEOTIDE SEQUENCE [LARGE SCALE GENOMIC DNA]</scope>
    <source>
        <strain evidence="3">Ta-2019</strain>
    </source>
</reference>
<sequence length="1124" mass="126462">YSCALRPEALKLLTLSSVSISMENQTADMAFLRWVSLLIVADQQLSSEEHMSTSSKKPIKSKGKAKLTEEEMKYKYQRVRMPESQAECDLDIRDSELGHIDMEEFWARTQRVTRSPWMDKLIGSALHFAGGIPVSAVNNEFMMVVARCYNKDTRCVHGEKGEVIINLTARHFEIMLGIPHHRHFVAVSQEDCIKAWDDNEDQCMQLMNEVYLKNKKVVTRWPQVIHRSDFSEELSDTITFLSRVFGLPDAHYFHKWMLRYLETMNKNVPDQRFEWAEIISSTISEQLQQLNTTGRFYMNSYVVYAAASERDYPALMRCGVWPQVKIYEYYPELKLENSIPQFTKINDAFFYFIICLLRSNMTHGRTTKSIVAATEKWGALFTQFPTFTYLRAVNFLGEPTRLPRYAGPKLILLELSRQLVTYHEKCLKRKKGGTPFPLTVGRYTCLTHHKAKDMFAELELLNLKHDFPARPTFDPRNCLPRAKLDPIHIPQIEDIYIDIYHEVELRRKDHSRLALAEIIQYGVAIVPKGYQTTEQEVDQVYLDTGGDDWPFVIIDRTKAPQTIEERVKETLRRTEHWCRMNGLIYLGVDFTTSPLGNAPPRAKQQPKGKGKGKEGESSSTQEEAPESPPSAAPEQVVTLASPEKETAEDVPIGPSTQDVATAATIEVPSVPSPSPPSPPRVTQATIPLVVSSPPSSTVPPASSSIFSSLADLSPSISSLISELPSLPMSSSPAVSLPPVSTSSASLSMPPPSVSMFFPSTTAAAPFSVSGPSPISPAWISQHLSQQKRKVPIAPMDFSVIPSKGAKKQKPITRFSQSASGERVMEIAYPNPLKDKKDLSPTDYTVTQVTMGTSSESLQGEALSAVDALCKKLQEAKEEKRLLKEQNKHLLHALQKMGSAPPTTAAETPEPLSQDKINEYAKIGEQGMAVSTWRSQILKDSERVIAKFTDLYLNINKVNKELQALAGPISEELDHARLQRETFQRMFDCSVEDLVKFGVFGHPRALNKILSTLDYRMDQLEFVLEKIDKVKEEALDAMHQMEQIVLNMSPGLLTPSFTLRKVDETIQIFKEIVSQGLGPEVTFDAESINNLLACRDFIGFLIEAENEYSKLPEKLIDERETCEAI</sequence>
<comment type="caution">
    <text evidence="3">The sequence shown here is derived from an EMBL/GenBank/DDBJ whole genome shotgun (WGS) entry which is preliminary data.</text>
</comment>
<proteinExistence type="predicted"/>
<evidence type="ECO:0000256" key="1">
    <source>
        <dbReference type="SAM" id="Coils"/>
    </source>
</evidence>
<keyword evidence="4" id="KW-1185">Reference proteome</keyword>
<feature type="non-terminal residue" evidence="3">
    <location>
        <position position="1"/>
    </location>
</feature>
<name>A0AA38CBK0_TAXCH</name>
<evidence type="ECO:0000313" key="4">
    <source>
        <dbReference type="Proteomes" id="UP000824469"/>
    </source>
</evidence>
<dbReference type="AlphaFoldDB" id="A0AA38CBK0"/>
<protein>
    <submittedName>
        <fullName evidence="3">Uncharacterized protein</fullName>
    </submittedName>
</protein>
<dbReference type="Proteomes" id="UP000824469">
    <property type="component" value="Unassembled WGS sequence"/>
</dbReference>
<evidence type="ECO:0000256" key="2">
    <source>
        <dbReference type="SAM" id="MobiDB-lite"/>
    </source>
</evidence>
<evidence type="ECO:0000313" key="3">
    <source>
        <dbReference type="EMBL" id="KAH9293223.1"/>
    </source>
</evidence>
<gene>
    <name evidence="3" type="ORF">KI387_041572</name>
</gene>
<organism evidence="3 4">
    <name type="scientific">Taxus chinensis</name>
    <name type="common">Chinese yew</name>
    <name type="synonym">Taxus wallichiana var. chinensis</name>
    <dbReference type="NCBI Taxonomy" id="29808"/>
    <lineage>
        <taxon>Eukaryota</taxon>
        <taxon>Viridiplantae</taxon>
        <taxon>Streptophyta</taxon>
        <taxon>Embryophyta</taxon>
        <taxon>Tracheophyta</taxon>
        <taxon>Spermatophyta</taxon>
        <taxon>Pinopsida</taxon>
        <taxon>Pinidae</taxon>
        <taxon>Conifers II</taxon>
        <taxon>Cupressales</taxon>
        <taxon>Taxaceae</taxon>
        <taxon>Taxus</taxon>
    </lineage>
</organism>
<dbReference type="EMBL" id="JAHRHJ020001432">
    <property type="protein sequence ID" value="KAH9293223.1"/>
    <property type="molecule type" value="Genomic_DNA"/>
</dbReference>
<feature type="coiled-coil region" evidence="1">
    <location>
        <begin position="865"/>
        <end position="892"/>
    </location>
</feature>
<feature type="region of interest" description="Disordered" evidence="2">
    <location>
        <begin position="595"/>
        <end position="636"/>
    </location>
</feature>
<accession>A0AA38CBK0</accession>
<feature type="non-terminal residue" evidence="3">
    <location>
        <position position="1124"/>
    </location>
</feature>